<name>D2R280_PIRSD</name>
<protein>
    <submittedName>
        <fullName evidence="2">Uncharacterized protein</fullName>
    </submittedName>
</protein>
<keyword evidence="3" id="KW-1185">Reference proteome</keyword>
<dbReference type="AlphaFoldDB" id="D2R280"/>
<keyword evidence="1" id="KW-0812">Transmembrane</keyword>
<feature type="transmembrane region" description="Helical" evidence="1">
    <location>
        <begin position="20"/>
        <end position="36"/>
    </location>
</feature>
<dbReference type="HOGENOM" id="CLU_093433_0_0_0"/>
<keyword evidence="1" id="KW-0472">Membrane</keyword>
<feature type="transmembrane region" description="Helical" evidence="1">
    <location>
        <begin position="195"/>
        <end position="214"/>
    </location>
</feature>
<evidence type="ECO:0000313" key="2">
    <source>
        <dbReference type="EMBL" id="ADB14989.1"/>
    </source>
</evidence>
<dbReference type="eggNOG" id="ENOG502Z8ED">
    <property type="taxonomic scope" value="Bacteria"/>
</dbReference>
<organism evidence="2 3">
    <name type="scientific">Pirellula staleyi (strain ATCC 27377 / DSM 6068 / ICPB 4128)</name>
    <name type="common">Pirella staleyi</name>
    <dbReference type="NCBI Taxonomy" id="530564"/>
    <lineage>
        <taxon>Bacteria</taxon>
        <taxon>Pseudomonadati</taxon>
        <taxon>Planctomycetota</taxon>
        <taxon>Planctomycetia</taxon>
        <taxon>Pirellulales</taxon>
        <taxon>Pirellulaceae</taxon>
        <taxon>Pirellula</taxon>
    </lineage>
</organism>
<dbReference type="KEGG" id="psl:Psta_0298"/>
<keyword evidence="1" id="KW-1133">Transmembrane helix</keyword>
<gene>
    <name evidence="2" type="ordered locus">Psta_0298</name>
</gene>
<proteinExistence type="predicted"/>
<dbReference type="EMBL" id="CP001848">
    <property type="protein sequence ID" value="ADB14989.1"/>
    <property type="molecule type" value="Genomic_DNA"/>
</dbReference>
<reference evidence="2 3" key="1">
    <citation type="journal article" date="2009" name="Stand. Genomic Sci.">
        <title>Complete genome sequence of Pirellula staleyi type strain (ATCC 27377).</title>
        <authorList>
            <person name="Clum A."/>
            <person name="Tindall B.J."/>
            <person name="Sikorski J."/>
            <person name="Ivanova N."/>
            <person name="Mavrommatis K."/>
            <person name="Lucas S."/>
            <person name="Glavina del Rio T."/>
            <person name="Nolan M."/>
            <person name="Chen F."/>
            <person name="Tice H."/>
            <person name="Pitluck S."/>
            <person name="Cheng J.F."/>
            <person name="Chertkov O."/>
            <person name="Brettin T."/>
            <person name="Han C."/>
            <person name="Detter J.C."/>
            <person name="Kuske C."/>
            <person name="Bruce D."/>
            <person name="Goodwin L."/>
            <person name="Ovchinikova G."/>
            <person name="Pati A."/>
            <person name="Mikhailova N."/>
            <person name="Chen A."/>
            <person name="Palaniappan K."/>
            <person name="Land M."/>
            <person name="Hauser L."/>
            <person name="Chang Y.J."/>
            <person name="Jeffries C.D."/>
            <person name="Chain P."/>
            <person name="Rohde M."/>
            <person name="Goker M."/>
            <person name="Bristow J."/>
            <person name="Eisen J.A."/>
            <person name="Markowitz V."/>
            <person name="Hugenholtz P."/>
            <person name="Kyrpides N.C."/>
            <person name="Klenk H.P."/>
            <person name="Lapidus A."/>
        </authorList>
    </citation>
    <scope>NUCLEOTIDE SEQUENCE [LARGE SCALE GENOMIC DNA]</scope>
    <source>
        <strain evidence="3">ATCC 27377 / DSM 6068 / ICPB 4128</strain>
    </source>
</reference>
<accession>D2R280</accession>
<sequence length="254" mass="28605">MSLTTLISSDYDRSARLKPALLVSLPFALAIVSIFSDISEMHLLIGIVTYFGLTALIAQLGRDEGKRLEPWLFEHWGGKPTTQILRHRNSYLDINTKARYHRTLSSLLPNLPMPSDTTEKNNPTAADAVYESCAQYLRERTRDKRDFPLVHAENVNYGFRRNLWGMKKAGIVISICSLIATLLVTYLRSESGMPYSLPATASLISAWMLVWWLLRIKPSWVRVTAFAYAERLIATCDTFPSSNSTKSSIITSAN</sequence>
<evidence type="ECO:0000256" key="1">
    <source>
        <dbReference type="SAM" id="Phobius"/>
    </source>
</evidence>
<feature type="transmembrane region" description="Helical" evidence="1">
    <location>
        <begin position="42"/>
        <end position="61"/>
    </location>
</feature>
<evidence type="ECO:0000313" key="3">
    <source>
        <dbReference type="Proteomes" id="UP000001887"/>
    </source>
</evidence>
<dbReference type="Proteomes" id="UP000001887">
    <property type="component" value="Chromosome"/>
</dbReference>
<feature type="transmembrane region" description="Helical" evidence="1">
    <location>
        <begin position="169"/>
        <end position="189"/>
    </location>
</feature>